<dbReference type="Gene3D" id="3.40.50.180">
    <property type="entry name" value="Methylesterase CheB, C-terminal domain"/>
    <property type="match status" value="1"/>
</dbReference>
<dbReference type="InterPro" id="IPR011006">
    <property type="entry name" value="CheY-like_superfamily"/>
</dbReference>
<dbReference type="GO" id="GO:0008984">
    <property type="term" value="F:protein-glutamate methylesterase activity"/>
    <property type="evidence" value="ECO:0007669"/>
    <property type="project" value="UniProtKB-UniRule"/>
</dbReference>
<keyword evidence="2 5" id="KW-0145">Chemotaxis</keyword>
<feature type="domain" description="CheB-type methylesterase" evidence="9">
    <location>
        <begin position="176"/>
        <end position="368"/>
    </location>
</feature>
<dbReference type="AlphaFoldDB" id="A0A8E2VLV9"/>
<dbReference type="PANTHER" id="PTHR42872">
    <property type="entry name" value="PROTEIN-GLUTAMATE METHYLESTERASE/PROTEIN-GLUTAMINE GLUTAMINASE"/>
    <property type="match status" value="1"/>
</dbReference>
<dbReference type="InterPro" id="IPR008248">
    <property type="entry name" value="CheB-like"/>
</dbReference>
<feature type="domain" description="Response regulatory" evidence="8">
    <location>
        <begin position="11"/>
        <end position="128"/>
    </location>
</feature>
<dbReference type="PIRSF" id="PIRSF000876">
    <property type="entry name" value="RR_chemtxs_CheB"/>
    <property type="match status" value="1"/>
</dbReference>
<comment type="catalytic activity">
    <reaction evidence="5">
        <text>L-glutaminyl-[protein] + H2O = L-glutamyl-[protein] + NH4(+)</text>
        <dbReference type="Rhea" id="RHEA:16441"/>
        <dbReference type="Rhea" id="RHEA-COMP:10207"/>
        <dbReference type="Rhea" id="RHEA-COMP:10208"/>
        <dbReference type="ChEBI" id="CHEBI:15377"/>
        <dbReference type="ChEBI" id="CHEBI:28938"/>
        <dbReference type="ChEBI" id="CHEBI:29973"/>
        <dbReference type="ChEBI" id="CHEBI:30011"/>
        <dbReference type="EC" id="3.5.1.44"/>
    </reaction>
</comment>
<dbReference type="RefSeq" id="WP_108026755.1">
    <property type="nucleotide sequence ID" value="NZ_QAYC01000006.1"/>
</dbReference>
<evidence type="ECO:0000256" key="2">
    <source>
        <dbReference type="ARBA" id="ARBA00022500"/>
    </source>
</evidence>
<evidence type="ECO:0000313" key="10">
    <source>
        <dbReference type="EMBL" id="PTW49831.1"/>
    </source>
</evidence>
<dbReference type="Pfam" id="PF00072">
    <property type="entry name" value="Response_reg"/>
    <property type="match status" value="1"/>
</dbReference>
<comment type="subcellular location">
    <subcellularLocation>
        <location evidence="5">Cytoplasm</location>
    </subcellularLocation>
</comment>
<dbReference type="CDD" id="cd17541">
    <property type="entry name" value="REC_CheB-like"/>
    <property type="match status" value="1"/>
</dbReference>
<dbReference type="EC" id="3.1.1.61" evidence="5"/>
<dbReference type="EC" id="3.5.1.44" evidence="5"/>
<dbReference type="InterPro" id="IPR000673">
    <property type="entry name" value="Sig_transdc_resp-reg_Me-estase"/>
</dbReference>
<evidence type="ECO:0000256" key="1">
    <source>
        <dbReference type="ARBA" id="ARBA00022490"/>
    </source>
</evidence>
<keyword evidence="3 5" id="KW-0378">Hydrolase</keyword>
<keyword evidence="1 5" id="KW-0963">Cytoplasm</keyword>
<dbReference type="InterPro" id="IPR001789">
    <property type="entry name" value="Sig_transdc_resp-reg_receiver"/>
</dbReference>
<dbReference type="SMART" id="SM00448">
    <property type="entry name" value="REC"/>
    <property type="match status" value="1"/>
</dbReference>
<dbReference type="NCBIfam" id="NF009206">
    <property type="entry name" value="PRK12555.1"/>
    <property type="match status" value="1"/>
</dbReference>
<evidence type="ECO:0000313" key="11">
    <source>
        <dbReference type="Proteomes" id="UP000244037"/>
    </source>
</evidence>
<keyword evidence="5 7" id="KW-0597">Phosphoprotein</keyword>
<evidence type="ECO:0000259" key="9">
    <source>
        <dbReference type="PROSITE" id="PS50122"/>
    </source>
</evidence>
<feature type="active site" evidence="5 6">
    <location>
        <position position="188"/>
    </location>
</feature>
<protein>
    <recommendedName>
        <fullName evidence="5">Protein-glutamate methylesterase/protein-glutamine glutaminase</fullName>
        <ecNumber evidence="5">3.1.1.61</ecNumber>
        <ecNumber evidence="5">3.5.1.44</ecNumber>
    </recommendedName>
</protein>
<comment type="caution">
    <text evidence="10">The sequence shown here is derived from an EMBL/GenBank/DDBJ whole genome shotgun (WGS) entry which is preliminary data.</text>
</comment>
<feature type="active site" evidence="5 6">
    <location>
        <position position="214"/>
    </location>
</feature>
<dbReference type="PROSITE" id="PS50110">
    <property type="entry name" value="RESPONSE_REGULATORY"/>
    <property type="match status" value="1"/>
</dbReference>
<organism evidence="10 11">
    <name type="scientific">Rhodovulum kholense</name>
    <dbReference type="NCBI Taxonomy" id="453584"/>
    <lineage>
        <taxon>Bacteria</taxon>
        <taxon>Pseudomonadati</taxon>
        <taxon>Pseudomonadota</taxon>
        <taxon>Alphaproteobacteria</taxon>
        <taxon>Rhodobacterales</taxon>
        <taxon>Paracoccaceae</taxon>
        <taxon>Rhodovulum</taxon>
    </lineage>
</organism>
<comment type="PTM">
    <text evidence="5">Phosphorylated by CheA. Phosphorylation of the N-terminal regulatory domain activates the methylesterase activity.</text>
</comment>
<evidence type="ECO:0000256" key="3">
    <source>
        <dbReference type="ARBA" id="ARBA00022801"/>
    </source>
</evidence>
<dbReference type="GO" id="GO:0006935">
    <property type="term" value="P:chemotaxis"/>
    <property type="evidence" value="ECO:0007669"/>
    <property type="project" value="UniProtKB-UniRule"/>
</dbReference>
<keyword evidence="11" id="KW-1185">Reference proteome</keyword>
<dbReference type="SUPFAM" id="SSF52738">
    <property type="entry name" value="Methylesterase CheB, C-terminal domain"/>
    <property type="match status" value="1"/>
</dbReference>
<sequence length="374" mass="39732">MPRSEISDPIRVLLIDDSASIRIAFKKLIAEDPGLDLIGAAPDPFVAVEMMRDRLPDVLLLDLEMPRMDGLTFLRKIMSQRPLPVVVISAFTKSGSEASFKALELGAAEVLAKPSVATPEERREAAVRISDAIRAAVQSRHPRARTTKTAAAAGPIQVGERHTADVILPRIATAPGFSGPPVIALGASTGGTEALKVVLEALPSGLPPIAVVQHMPQHFTRAFADRLNLTCRLHVKEAETGEVLTPGVAVIAPGHRHLVLRRSGKLYRVELHDGPCVARHRPSVDVLFRSVAQAAGGGAVAAILTGMGDDGAQGMAELHQAGAWTLAQDEASCVVYGMPRAAVERGAVDRVATLGDIAREITARVTREDRKALP</sequence>
<evidence type="ECO:0000256" key="5">
    <source>
        <dbReference type="HAMAP-Rule" id="MF_00099"/>
    </source>
</evidence>
<evidence type="ECO:0000259" key="8">
    <source>
        <dbReference type="PROSITE" id="PS50110"/>
    </source>
</evidence>
<dbReference type="PROSITE" id="PS50122">
    <property type="entry name" value="CHEB"/>
    <property type="match status" value="1"/>
</dbReference>
<dbReference type="Proteomes" id="UP000244037">
    <property type="component" value="Unassembled WGS sequence"/>
</dbReference>
<dbReference type="CDD" id="cd16432">
    <property type="entry name" value="CheB_Rec"/>
    <property type="match status" value="1"/>
</dbReference>
<feature type="active site" evidence="5 6">
    <location>
        <position position="310"/>
    </location>
</feature>
<dbReference type="HAMAP" id="MF_00099">
    <property type="entry name" value="CheB_chemtxs"/>
    <property type="match status" value="1"/>
</dbReference>
<dbReference type="Pfam" id="PF01339">
    <property type="entry name" value="CheB_methylest"/>
    <property type="match status" value="1"/>
</dbReference>
<dbReference type="SUPFAM" id="SSF52172">
    <property type="entry name" value="CheY-like"/>
    <property type="match status" value="1"/>
</dbReference>
<dbReference type="InterPro" id="IPR035909">
    <property type="entry name" value="CheB_C"/>
</dbReference>
<feature type="modified residue" description="4-aspartylphosphate" evidence="5 7">
    <location>
        <position position="62"/>
    </location>
</feature>
<comment type="domain">
    <text evidence="5">Contains a C-terminal catalytic domain, and an N-terminal region which modulates catalytic activity.</text>
</comment>
<dbReference type="GO" id="GO:0050568">
    <property type="term" value="F:protein-glutamine glutaminase activity"/>
    <property type="evidence" value="ECO:0007669"/>
    <property type="project" value="UniProtKB-UniRule"/>
</dbReference>
<evidence type="ECO:0000256" key="6">
    <source>
        <dbReference type="PROSITE-ProRule" id="PRU00050"/>
    </source>
</evidence>
<gene>
    <name evidence="5" type="primary">cheB</name>
    <name evidence="10" type="ORF">C8N38_10692</name>
</gene>
<reference evidence="10 11" key="1">
    <citation type="submission" date="2018-04" db="EMBL/GenBank/DDBJ databases">
        <title>Genomic Encyclopedia of Archaeal and Bacterial Type Strains, Phase II (KMG-II): from individual species to whole genera.</title>
        <authorList>
            <person name="Goeker M."/>
        </authorList>
    </citation>
    <scope>NUCLEOTIDE SEQUENCE [LARGE SCALE GENOMIC DNA]</scope>
    <source>
        <strain evidence="10 11">DSM 19783</strain>
    </source>
</reference>
<dbReference type="OrthoDB" id="9793421at2"/>
<comment type="similarity">
    <text evidence="5">Belongs to the CheB family.</text>
</comment>
<proteinExistence type="inferred from homology"/>
<dbReference type="GO" id="GO:0000156">
    <property type="term" value="F:phosphorelay response regulator activity"/>
    <property type="evidence" value="ECO:0007669"/>
    <property type="project" value="InterPro"/>
</dbReference>
<comment type="catalytic activity">
    <reaction evidence="4 5">
        <text>[protein]-L-glutamate 5-O-methyl ester + H2O = L-glutamyl-[protein] + methanol + H(+)</text>
        <dbReference type="Rhea" id="RHEA:23236"/>
        <dbReference type="Rhea" id="RHEA-COMP:10208"/>
        <dbReference type="Rhea" id="RHEA-COMP:10311"/>
        <dbReference type="ChEBI" id="CHEBI:15377"/>
        <dbReference type="ChEBI" id="CHEBI:15378"/>
        <dbReference type="ChEBI" id="CHEBI:17790"/>
        <dbReference type="ChEBI" id="CHEBI:29973"/>
        <dbReference type="ChEBI" id="CHEBI:82795"/>
        <dbReference type="EC" id="3.1.1.61"/>
    </reaction>
</comment>
<dbReference type="EMBL" id="QAYC01000006">
    <property type="protein sequence ID" value="PTW49831.1"/>
    <property type="molecule type" value="Genomic_DNA"/>
</dbReference>
<dbReference type="Gene3D" id="3.40.50.2300">
    <property type="match status" value="1"/>
</dbReference>
<comment type="function">
    <text evidence="5">Involved in chemotaxis. Part of a chemotaxis signal transduction system that modulates chemotaxis in response to various stimuli. Catalyzes the demethylation of specific methylglutamate residues introduced into the chemoreceptors (methyl-accepting chemotaxis proteins or MCP) by CheR. Also mediates the irreversible deamidation of specific glutamine residues to glutamic acid.</text>
</comment>
<dbReference type="PANTHER" id="PTHR42872:SF6">
    <property type="entry name" value="PROTEIN-GLUTAMATE METHYLESTERASE_PROTEIN-GLUTAMINE GLUTAMINASE"/>
    <property type="match status" value="1"/>
</dbReference>
<evidence type="ECO:0000256" key="4">
    <source>
        <dbReference type="ARBA" id="ARBA00048267"/>
    </source>
</evidence>
<name>A0A8E2VLV9_9RHOB</name>
<dbReference type="NCBIfam" id="NF001965">
    <property type="entry name" value="PRK00742.1"/>
    <property type="match status" value="1"/>
</dbReference>
<accession>A0A8E2VLV9</accession>
<evidence type="ECO:0000256" key="7">
    <source>
        <dbReference type="PROSITE-ProRule" id="PRU00169"/>
    </source>
</evidence>
<dbReference type="GO" id="GO:0005737">
    <property type="term" value="C:cytoplasm"/>
    <property type="evidence" value="ECO:0007669"/>
    <property type="project" value="UniProtKB-SubCell"/>
</dbReference>